<evidence type="ECO:0000313" key="3">
    <source>
        <dbReference type="EMBL" id="GGM85116.1"/>
    </source>
</evidence>
<dbReference type="Gene3D" id="1.10.10.10">
    <property type="entry name" value="Winged helix-like DNA-binding domain superfamily/Winged helix DNA-binding domain"/>
    <property type="match status" value="1"/>
</dbReference>
<dbReference type="EMBL" id="BMNZ01000001">
    <property type="protein sequence ID" value="GGM85116.1"/>
    <property type="molecule type" value="Genomic_DNA"/>
</dbReference>
<accession>A0ABQ2HN05</accession>
<comment type="caution">
    <text evidence="3">The sequence shown here is derived from an EMBL/GenBank/DDBJ whole genome shotgun (WGS) entry which is preliminary data.</text>
</comment>
<evidence type="ECO:0000313" key="4">
    <source>
        <dbReference type="Proteomes" id="UP000623461"/>
    </source>
</evidence>
<organism evidence="3 4">
    <name type="scientific">Terrabacter tumescens</name>
    <dbReference type="NCBI Taxonomy" id="60443"/>
    <lineage>
        <taxon>Bacteria</taxon>
        <taxon>Bacillati</taxon>
        <taxon>Actinomycetota</taxon>
        <taxon>Actinomycetes</taxon>
        <taxon>Micrococcales</taxon>
        <taxon>Intrasporangiaceae</taxon>
        <taxon>Terrabacter</taxon>
    </lineage>
</organism>
<dbReference type="RefSeq" id="WP_229674818.1">
    <property type="nucleotide sequence ID" value="NZ_BMNZ01000001.1"/>
</dbReference>
<dbReference type="PANTHER" id="PTHR33164">
    <property type="entry name" value="TRANSCRIPTIONAL REGULATOR, MARR FAMILY"/>
    <property type="match status" value="1"/>
</dbReference>
<feature type="compositionally biased region" description="Low complexity" evidence="1">
    <location>
        <begin position="169"/>
        <end position="185"/>
    </location>
</feature>
<dbReference type="PANTHER" id="PTHR33164:SF103">
    <property type="entry name" value="REGULATORY PROTEIN MARR"/>
    <property type="match status" value="1"/>
</dbReference>
<dbReference type="Proteomes" id="UP000623461">
    <property type="component" value="Unassembled WGS sequence"/>
</dbReference>
<dbReference type="SUPFAM" id="SSF46785">
    <property type="entry name" value="Winged helix' DNA-binding domain"/>
    <property type="match status" value="1"/>
</dbReference>
<feature type="region of interest" description="Disordered" evidence="1">
    <location>
        <begin position="159"/>
        <end position="200"/>
    </location>
</feature>
<name>A0ABQ2HN05_9MICO</name>
<dbReference type="PROSITE" id="PS50995">
    <property type="entry name" value="HTH_MARR_2"/>
    <property type="match status" value="1"/>
</dbReference>
<dbReference type="InterPro" id="IPR000835">
    <property type="entry name" value="HTH_MarR-typ"/>
</dbReference>
<dbReference type="SMART" id="SM00347">
    <property type="entry name" value="HTH_MARR"/>
    <property type="match status" value="1"/>
</dbReference>
<reference evidence="4" key="1">
    <citation type="journal article" date="2019" name="Int. J. Syst. Evol. Microbiol.">
        <title>The Global Catalogue of Microorganisms (GCM) 10K type strain sequencing project: providing services to taxonomists for standard genome sequencing and annotation.</title>
        <authorList>
            <consortium name="The Broad Institute Genomics Platform"/>
            <consortium name="The Broad Institute Genome Sequencing Center for Infectious Disease"/>
            <person name="Wu L."/>
            <person name="Ma J."/>
        </authorList>
    </citation>
    <scope>NUCLEOTIDE SEQUENCE [LARGE SCALE GENOMIC DNA]</scope>
    <source>
        <strain evidence="4">JCM 1365</strain>
    </source>
</reference>
<dbReference type="InterPro" id="IPR036390">
    <property type="entry name" value="WH_DNA-bd_sf"/>
</dbReference>
<dbReference type="InterPro" id="IPR036388">
    <property type="entry name" value="WH-like_DNA-bd_sf"/>
</dbReference>
<proteinExistence type="predicted"/>
<gene>
    <name evidence="3" type="ORF">GCM10009721_07300</name>
</gene>
<evidence type="ECO:0000256" key="1">
    <source>
        <dbReference type="SAM" id="MobiDB-lite"/>
    </source>
</evidence>
<dbReference type="InterPro" id="IPR039422">
    <property type="entry name" value="MarR/SlyA-like"/>
</dbReference>
<sequence>MSDENVAADETADLTGDVAGLADDLYDVIGLLRRRSRRLVGAPLPELALSGAQLELVRVVRRNPGITVAESARVLGLAANTVSTLVGQLLAVGVLVRVRDTSDRRVARLDLTASARSALEQWRDRRAQTTATALAGLPAEERARLADALVTIARIAADLPESTEPSQPPHTSASGTSATSPAVPTVALANGHQPSGGDGS</sequence>
<dbReference type="Pfam" id="PF12802">
    <property type="entry name" value="MarR_2"/>
    <property type="match status" value="1"/>
</dbReference>
<protein>
    <recommendedName>
        <fullName evidence="2">HTH marR-type domain-containing protein</fullName>
    </recommendedName>
</protein>
<feature type="domain" description="HTH marR-type" evidence="2">
    <location>
        <begin position="22"/>
        <end position="154"/>
    </location>
</feature>
<keyword evidence="4" id="KW-1185">Reference proteome</keyword>
<evidence type="ECO:0000259" key="2">
    <source>
        <dbReference type="PROSITE" id="PS50995"/>
    </source>
</evidence>